<dbReference type="Gene3D" id="3.80.10.10">
    <property type="entry name" value="Ribonuclease Inhibitor"/>
    <property type="match status" value="1"/>
</dbReference>
<dbReference type="EMBL" id="JARJCM010000024">
    <property type="protein sequence ID" value="KAJ7040021.1"/>
    <property type="molecule type" value="Genomic_DNA"/>
</dbReference>
<feature type="compositionally biased region" description="Basic and acidic residues" evidence="1">
    <location>
        <begin position="12"/>
        <end position="38"/>
    </location>
</feature>
<feature type="region of interest" description="Disordered" evidence="1">
    <location>
        <begin position="1"/>
        <end position="38"/>
    </location>
</feature>
<evidence type="ECO:0000256" key="1">
    <source>
        <dbReference type="SAM" id="MobiDB-lite"/>
    </source>
</evidence>
<name>A0AAD6T589_9AGAR</name>
<evidence type="ECO:0000313" key="2">
    <source>
        <dbReference type="EMBL" id="KAJ7040021.1"/>
    </source>
</evidence>
<dbReference type="AlphaFoldDB" id="A0AAD6T589"/>
<accession>A0AAD6T589</accession>
<dbReference type="Proteomes" id="UP001218188">
    <property type="component" value="Unassembled WGS sequence"/>
</dbReference>
<reference evidence="2" key="1">
    <citation type="submission" date="2023-03" db="EMBL/GenBank/DDBJ databases">
        <title>Massive genome expansion in bonnet fungi (Mycena s.s.) driven by repeated elements and novel gene families across ecological guilds.</title>
        <authorList>
            <consortium name="Lawrence Berkeley National Laboratory"/>
            <person name="Harder C.B."/>
            <person name="Miyauchi S."/>
            <person name="Viragh M."/>
            <person name="Kuo A."/>
            <person name="Thoen E."/>
            <person name="Andreopoulos B."/>
            <person name="Lu D."/>
            <person name="Skrede I."/>
            <person name="Drula E."/>
            <person name="Henrissat B."/>
            <person name="Morin E."/>
            <person name="Kohler A."/>
            <person name="Barry K."/>
            <person name="LaButti K."/>
            <person name="Morin E."/>
            <person name="Salamov A."/>
            <person name="Lipzen A."/>
            <person name="Mereny Z."/>
            <person name="Hegedus B."/>
            <person name="Baldrian P."/>
            <person name="Stursova M."/>
            <person name="Weitz H."/>
            <person name="Taylor A."/>
            <person name="Grigoriev I.V."/>
            <person name="Nagy L.G."/>
            <person name="Martin F."/>
            <person name="Kauserud H."/>
        </authorList>
    </citation>
    <scope>NUCLEOTIDE SEQUENCE</scope>
    <source>
        <strain evidence="2">CBHHK200</strain>
    </source>
</reference>
<dbReference type="SUPFAM" id="SSF52047">
    <property type="entry name" value="RNI-like"/>
    <property type="match status" value="1"/>
</dbReference>
<proteinExistence type="predicted"/>
<organism evidence="2 3">
    <name type="scientific">Mycena alexandri</name>
    <dbReference type="NCBI Taxonomy" id="1745969"/>
    <lineage>
        <taxon>Eukaryota</taxon>
        <taxon>Fungi</taxon>
        <taxon>Dikarya</taxon>
        <taxon>Basidiomycota</taxon>
        <taxon>Agaricomycotina</taxon>
        <taxon>Agaricomycetes</taxon>
        <taxon>Agaricomycetidae</taxon>
        <taxon>Agaricales</taxon>
        <taxon>Marasmiineae</taxon>
        <taxon>Mycenaceae</taxon>
        <taxon>Mycena</taxon>
    </lineage>
</organism>
<feature type="compositionally biased region" description="Polar residues" evidence="1">
    <location>
        <begin position="1"/>
        <end position="10"/>
    </location>
</feature>
<evidence type="ECO:0000313" key="3">
    <source>
        <dbReference type="Proteomes" id="UP001218188"/>
    </source>
</evidence>
<keyword evidence="3" id="KW-1185">Reference proteome</keyword>
<gene>
    <name evidence="2" type="ORF">C8F04DRAFT_1178374</name>
</gene>
<sequence>MDSPDRQSWLNERPEVAEEFAQKPERAEENASVKPILRDCNGHARESLKSFDKPGWRSARLEERPTWAQEIALLGLKPGSLPRILASRDFDAGRWQRSGFVSLPNFRPSSRNWRKRSASASHDGRQPRGIVVILAVPGLVSKISGVPVDTHFDACKSQSGYDPPVLPLWRILSDPDWSAFNLLEDAIHAMFVCKHPPLLVIRAEFYQKFFGSYPELRGKYSDPGLFFKDILRTYAGDQPSLIYPPTISHAWTVESNIVSTILVAGEFKLDPEESGRVSHEVNNRQPACSCPSQAGDSACSLDFPPPFGSTTYYCPPLSQSDVIELVSPAVNEEQPLPGAMGRVPVELWAYVVRELLDVELEEDTTFLRYLDARETVRLVHSDLAAIVNGSPEFWTKMLINCSTPPDYIARHVACVRDRAMSVHIMLEPDLLYDLVWTQISLYCTADVFLLAALRILGPISAPNTDYLLFSCASCNYTDLSTPTACHRLLVNPPTLFNGDLPLLTKLRAVSSTVFGYLEIQDVPKIVWPSVDQFVSTLTASAALKELILWGGGVVIVPGVTLQLFTVSGLAVLSVFYTDSTKSVLTALAPGSYPALVELMCCDFDSVAWVETLNLSIFPNLTNLTICGGTDSPLHLATLFYHLHSLEILDISDAGPQYFSAMYNAPLLCPRLRHLTVGCEDVACLAGYVIMRSVESSYKPDAVVYWHDFVFPLGHFASILVSDLTSRLVEFTGYPPFP</sequence>
<dbReference type="InterPro" id="IPR032675">
    <property type="entry name" value="LRR_dom_sf"/>
</dbReference>
<protein>
    <submittedName>
        <fullName evidence="2">Uncharacterized protein</fullName>
    </submittedName>
</protein>
<comment type="caution">
    <text evidence="2">The sequence shown here is derived from an EMBL/GenBank/DDBJ whole genome shotgun (WGS) entry which is preliminary data.</text>
</comment>